<proteinExistence type="predicted"/>
<evidence type="ECO:0000313" key="2">
    <source>
        <dbReference type="EMBL" id="GGF87724.1"/>
    </source>
</evidence>
<feature type="compositionally biased region" description="Low complexity" evidence="1">
    <location>
        <begin position="15"/>
        <end position="26"/>
    </location>
</feature>
<sequence>MMRDGRSATMRGHFSGSARAGAAARSMLHSESKANRACPGGIRTGRRLRKLTGEFF</sequence>
<gene>
    <name evidence="2" type="ORF">GCM10007301_54530</name>
</gene>
<evidence type="ECO:0000256" key="1">
    <source>
        <dbReference type="SAM" id="MobiDB-lite"/>
    </source>
</evidence>
<accession>A0A917CG37</accession>
<keyword evidence="3" id="KW-1185">Reference proteome</keyword>
<name>A0A917CG37_9HYPH</name>
<dbReference type="EMBL" id="BMCT01000012">
    <property type="protein sequence ID" value="GGF87724.1"/>
    <property type="molecule type" value="Genomic_DNA"/>
</dbReference>
<protein>
    <submittedName>
        <fullName evidence="2">Uncharacterized protein</fullName>
    </submittedName>
</protein>
<dbReference type="Proteomes" id="UP000606044">
    <property type="component" value="Unassembled WGS sequence"/>
</dbReference>
<feature type="region of interest" description="Disordered" evidence="1">
    <location>
        <begin position="1"/>
        <end position="42"/>
    </location>
</feature>
<reference evidence="2" key="2">
    <citation type="submission" date="2020-09" db="EMBL/GenBank/DDBJ databases">
        <authorList>
            <person name="Sun Q."/>
            <person name="Sedlacek I."/>
        </authorList>
    </citation>
    <scope>NUCLEOTIDE SEQUENCE</scope>
    <source>
        <strain evidence="2">CCM 7897</strain>
    </source>
</reference>
<evidence type="ECO:0000313" key="3">
    <source>
        <dbReference type="Proteomes" id="UP000606044"/>
    </source>
</evidence>
<organism evidence="2 3">
    <name type="scientific">Azorhizobium oxalatiphilum</name>
    <dbReference type="NCBI Taxonomy" id="980631"/>
    <lineage>
        <taxon>Bacteria</taxon>
        <taxon>Pseudomonadati</taxon>
        <taxon>Pseudomonadota</taxon>
        <taxon>Alphaproteobacteria</taxon>
        <taxon>Hyphomicrobiales</taxon>
        <taxon>Xanthobacteraceae</taxon>
        <taxon>Azorhizobium</taxon>
    </lineage>
</organism>
<reference evidence="2" key="1">
    <citation type="journal article" date="2014" name="Int. J. Syst. Evol. Microbiol.">
        <title>Complete genome sequence of Corynebacterium casei LMG S-19264T (=DSM 44701T), isolated from a smear-ripened cheese.</title>
        <authorList>
            <consortium name="US DOE Joint Genome Institute (JGI-PGF)"/>
            <person name="Walter F."/>
            <person name="Albersmeier A."/>
            <person name="Kalinowski J."/>
            <person name="Ruckert C."/>
        </authorList>
    </citation>
    <scope>NUCLEOTIDE SEQUENCE</scope>
    <source>
        <strain evidence="2">CCM 7897</strain>
    </source>
</reference>
<dbReference type="AlphaFoldDB" id="A0A917CG37"/>
<comment type="caution">
    <text evidence="2">The sequence shown here is derived from an EMBL/GenBank/DDBJ whole genome shotgun (WGS) entry which is preliminary data.</text>
</comment>